<evidence type="ECO:0000259" key="6">
    <source>
        <dbReference type="Pfam" id="PF01370"/>
    </source>
</evidence>
<dbReference type="InterPro" id="IPR025558">
    <property type="entry name" value="DUF4283"/>
</dbReference>
<dbReference type="EMBL" id="JAGYWB010000012">
    <property type="protein sequence ID" value="KAI0501981.1"/>
    <property type="molecule type" value="Genomic_DNA"/>
</dbReference>
<protein>
    <recommendedName>
        <fullName evidence="10">UDP-glucuronate decarboxylase</fullName>
    </recommendedName>
</protein>
<dbReference type="Gene3D" id="3.40.50.720">
    <property type="entry name" value="NAD(P)-binding Rossmann-like Domain"/>
    <property type="match status" value="1"/>
</dbReference>
<dbReference type="PANTHER" id="PTHR43078:SF6">
    <property type="entry name" value="UDP-GLUCURONIC ACID DECARBOXYLASE 1"/>
    <property type="match status" value="1"/>
</dbReference>
<dbReference type="AlphaFoldDB" id="A0A8T3B0X2"/>
<evidence type="ECO:0000313" key="8">
    <source>
        <dbReference type="EMBL" id="KAI0501981.1"/>
    </source>
</evidence>
<evidence type="ECO:0000256" key="2">
    <source>
        <dbReference type="ARBA" id="ARBA00022793"/>
    </source>
</evidence>
<comment type="cofactor">
    <cofactor evidence="1">
        <name>NAD(+)</name>
        <dbReference type="ChEBI" id="CHEBI:57540"/>
    </cofactor>
</comment>
<dbReference type="Proteomes" id="UP000829196">
    <property type="component" value="Unassembled WGS sequence"/>
</dbReference>
<feature type="domain" description="DUF4283" evidence="7">
    <location>
        <begin position="18"/>
        <end position="97"/>
    </location>
</feature>
<sequence>MPSLWFSEEEFLHLAKPFEFALVGRFPLKRPSLDSIRNFFFILKLSGDFSVTLLDQANVLIKLDNDLDYARVFAHRSYQVFGYFMKVIKWSPVLDLSEKSPIVSVWLSFPGLRPHLFTSRILFGLGSIFGRPIHTDNATASGSRPSVARVLVEIDVTKTFPDSVWLGLEKLGYVQKIVFECMPSFCSSCKALGHKKLVCPKRVSKSPPADPKVSGNFTHPVSTVAPVTSREFGIPVNGSDDSLAKDGLDCEIPIISNVVVAEDVSLPVVDCRSVPNDQVVVSFNGVGINEDEVVVGLEGDTELVRDGGLEQEVICALSPYAPPFFPPLLLSNCDEVVPAVAVAGSVGVSPIDNSPDLNLPVEPKCTKVANSLVDVPVNVVDSHFVGNFLGDGSGMDVRNNLNWLDSSEGELVSDSDDAFMPSSDFCGGSNPGCDFTLVNHLTLSYFSASPPCSHSLPLPHSRTFLPFAGTPVAGISFSPTMRLLRKQHHQILATSSPKPSKPPSRSSSLGRSAASYLLREQRLVFLIVGILIASSFFLLQAFLFSRPSQTSPRHISPPKSSSHFSAVVVRPMIPIGLRKPSLRVLVTGGSGFVGSHLVDRLIDRGDSVIVIDNFYTRRKGNAVHHIGNPRYELIRHDVVEPILVEVDQIYHLACPASPVHYKRNPIKTIISFIALL</sequence>
<proteinExistence type="predicted"/>
<keyword evidence="2" id="KW-0210">Decarboxylase</keyword>
<evidence type="ECO:0000259" key="7">
    <source>
        <dbReference type="Pfam" id="PF14111"/>
    </source>
</evidence>
<evidence type="ECO:0008006" key="10">
    <source>
        <dbReference type="Google" id="ProtNLM"/>
    </source>
</evidence>
<evidence type="ECO:0000256" key="4">
    <source>
        <dbReference type="ARBA" id="ARBA00023239"/>
    </source>
</evidence>
<reference evidence="8" key="1">
    <citation type="journal article" date="2022" name="Front. Genet.">
        <title>Chromosome-Scale Assembly of the Dendrobium nobile Genome Provides Insights Into the Molecular Mechanism of the Biosynthesis of the Medicinal Active Ingredient of Dendrobium.</title>
        <authorList>
            <person name="Xu Q."/>
            <person name="Niu S.-C."/>
            <person name="Li K.-L."/>
            <person name="Zheng P.-J."/>
            <person name="Zhang X.-J."/>
            <person name="Jia Y."/>
            <person name="Liu Y."/>
            <person name="Niu Y.-X."/>
            <person name="Yu L.-H."/>
            <person name="Chen D.-F."/>
            <person name="Zhang G.-Q."/>
        </authorList>
    </citation>
    <scope>NUCLEOTIDE SEQUENCE</scope>
    <source>
        <tissue evidence="8">Leaf</tissue>
    </source>
</reference>
<dbReference type="PANTHER" id="PTHR43078">
    <property type="entry name" value="UDP-GLUCURONIC ACID DECARBOXYLASE-RELATED"/>
    <property type="match status" value="1"/>
</dbReference>
<keyword evidence="5" id="KW-1133">Transmembrane helix</keyword>
<comment type="caution">
    <text evidence="8">The sequence shown here is derived from an EMBL/GenBank/DDBJ whole genome shotgun (WGS) entry which is preliminary data.</text>
</comment>
<evidence type="ECO:0000256" key="1">
    <source>
        <dbReference type="ARBA" id="ARBA00001911"/>
    </source>
</evidence>
<name>A0A8T3B0X2_DENNO</name>
<keyword evidence="3" id="KW-0520">NAD</keyword>
<evidence type="ECO:0000256" key="5">
    <source>
        <dbReference type="SAM" id="Phobius"/>
    </source>
</evidence>
<feature type="transmembrane region" description="Helical" evidence="5">
    <location>
        <begin position="523"/>
        <end position="544"/>
    </location>
</feature>
<dbReference type="InterPro" id="IPR036291">
    <property type="entry name" value="NAD(P)-bd_dom_sf"/>
</dbReference>
<dbReference type="GO" id="GO:0042732">
    <property type="term" value="P:D-xylose metabolic process"/>
    <property type="evidence" value="ECO:0007669"/>
    <property type="project" value="InterPro"/>
</dbReference>
<dbReference type="InterPro" id="IPR044516">
    <property type="entry name" value="UXS-like"/>
</dbReference>
<dbReference type="OrthoDB" id="331544at2759"/>
<gene>
    <name evidence="8" type="ORF">KFK09_016926</name>
</gene>
<dbReference type="InterPro" id="IPR001509">
    <property type="entry name" value="Epimerase_deHydtase"/>
</dbReference>
<dbReference type="SUPFAM" id="SSF51735">
    <property type="entry name" value="NAD(P)-binding Rossmann-fold domains"/>
    <property type="match status" value="1"/>
</dbReference>
<keyword evidence="5" id="KW-0812">Transmembrane</keyword>
<evidence type="ECO:0000313" key="9">
    <source>
        <dbReference type="Proteomes" id="UP000829196"/>
    </source>
</evidence>
<organism evidence="8 9">
    <name type="scientific">Dendrobium nobile</name>
    <name type="common">Orchid</name>
    <dbReference type="NCBI Taxonomy" id="94219"/>
    <lineage>
        <taxon>Eukaryota</taxon>
        <taxon>Viridiplantae</taxon>
        <taxon>Streptophyta</taxon>
        <taxon>Embryophyta</taxon>
        <taxon>Tracheophyta</taxon>
        <taxon>Spermatophyta</taxon>
        <taxon>Magnoliopsida</taxon>
        <taxon>Liliopsida</taxon>
        <taxon>Asparagales</taxon>
        <taxon>Orchidaceae</taxon>
        <taxon>Epidendroideae</taxon>
        <taxon>Malaxideae</taxon>
        <taxon>Dendrobiinae</taxon>
        <taxon>Dendrobium</taxon>
    </lineage>
</organism>
<accession>A0A8T3B0X2</accession>
<keyword evidence="9" id="KW-1185">Reference proteome</keyword>
<feature type="domain" description="NAD-dependent epimerase/dehydratase" evidence="6">
    <location>
        <begin position="584"/>
        <end position="668"/>
    </location>
</feature>
<dbReference type="SMR" id="A0A8T3B0X2"/>
<dbReference type="GO" id="GO:0048040">
    <property type="term" value="F:UDP-glucuronate decarboxylase activity"/>
    <property type="evidence" value="ECO:0007669"/>
    <property type="project" value="TreeGrafter"/>
</dbReference>
<dbReference type="GO" id="GO:0070403">
    <property type="term" value="F:NAD+ binding"/>
    <property type="evidence" value="ECO:0007669"/>
    <property type="project" value="InterPro"/>
</dbReference>
<dbReference type="Pfam" id="PF14111">
    <property type="entry name" value="DUF4283"/>
    <property type="match status" value="1"/>
</dbReference>
<evidence type="ECO:0000256" key="3">
    <source>
        <dbReference type="ARBA" id="ARBA00023027"/>
    </source>
</evidence>
<keyword evidence="4" id="KW-0456">Lyase</keyword>
<dbReference type="GO" id="GO:0005737">
    <property type="term" value="C:cytoplasm"/>
    <property type="evidence" value="ECO:0007669"/>
    <property type="project" value="TreeGrafter"/>
</dbReference>
<dbReference type="Pfam" id="PF01370">
    <property type="entry name" value="Epimerase"/>
    <property type="match status" value="1"/>
</dbReference>
<keyword evidence="5" id="KW-0472">Membrane</keyword>